<feature type="region of interest" description="Disordered" evidence="2">
    <location>
        <begin position="463"/>
        <end position="515"/>
    </location>
</feature>
<dbReference type="InterPro" id="IPR013083">
    <property type="entry name" value="Znf_RING/FYVE/PHD"/>
</dbReference>
<proteinExistence type="predicted"/>
<dbReference type="CDD" id="cd10529">
    <property type="entry name" value="SET_SETD5-like"/>
    <property type="match status" value="1"/>
</dbReference>
<accession>A0A8J4SZX8</accession>
<dbReference type="Gene3D" id="2.170.270.10">
    <property type="entry name" value="SET domain"/>
    <property type="match status" value="1"/>
</dbReference>
<dbReference type="PROSITE" id="PS50280">
    <property type="entry name" value="SET"/>
    <property type="match status" value="1"/>
</dbReference>
<dbReference type="InterPro" id="IPR011011">
    <property type="entry name" value="Znf_FYVE_PHD"/>
</dbReference>
<feature type="compositionally biased region" description="Polar residues" evidence="2">
    <location>
        <begin position="78"/>
        <end position="96"/>
    </location>
</feature>
<feature type="region of interest" description="Disordered" evidence="2">
    <location>
        <begin position="406"/>
        <end position="440"/>
    </location>
</feature>
<feature type="non-terminal residue" evidence="4">
    <location>
        <position position="1"/>
    </location>
</feature>
<evidence type="ECO:0000256" key="2">
    <source>
        <dbReference type="SAM" id="MobiDB-lite"/>
    </source>
</evidence>
<dbReference type="SUPFAM" id="SSF82199">
    <property type="entry name" value="SET domain"/>
    <property type="match status" value="1"/>
</dbReference>
<name>A0A8J4SZX8_9TREM</name>
<feature type="domain" description="SET" evidence="3">
    <location>
        <begin position="597"/>
        <end position="713"/>
    </location>
</feature>
<feature type="region of interest" description="Disordered" evidence="2">
    <location>
        <begin position="766"/>
        <end position="789"/>
    </location>
</feature>
<comment type="caution">
    <text evidence="4">The sequence shown here is derived from an EMBL/GenBank/DDBJ whole genome shotgun (WGS) entry which is preliminary data.</text>
</comment>
<feature type="compositionally biased region" description="Basic and acidic residues" evidence="2">
    <location>
        <begin position="66"/>
        <end position="77"/>
    </location>
</feature>
<evidence type="ECO:0000313" key="4">
    <source>
        <dbReference type="EMBL" id="KAF5395086.1"/>
    </source>
</evidence>
<feature type="compositionally biased region" description="Polar residues" evidence="2">
    <location>
        <begin position="766"/>
        <end position="777"/>
    </location>
</feature>
<dbReference type="GO" id="GO:0006325">
    <property type="term" value="P:chromatin organization"/>
    <property type="evidence" value="ECO:0007669"/>
    <property type="project" value="UniProtKB-KW"/>
</dbReference>
<evidence type="ECO:0000313" key="5">
    <source>
        <dbReference type="Proteomes" id="UP000748531"/>
    </source>
</evidence>
<dbReference type="EMBL" id="LUCH01017330">
    <property type="protein sequence ID" value="KAF5395086.1"/>
    <property type="molecule type" value="Genomic_DNA"/>
</dbReference>
<feature type="compositionally biased region" description="Basic and acidic residues" evidence="2">
    <location>
        <begin position="47"/>
        <end position="56"/>
    </location>
</feature>
<keyword evidence="1" id="KW-0156">Chromatin regulator</keyword>
<evidence type="ECO:0000256" key="1">
    <source>
        <dbReference type="ARBA" id="ARBA00022853"/>
    </source>
</evidence>
<keyword evidence="5" id="KW-1185">Reference proteome</keyword>
<dbReference type="PANTHER" id="PTHR46462">
    <property type="entry name" value="UPSET, ISOFORM A"/>
    <property type="match status" value="1"/>
</dbReference>
<reference evidence="4" key="1">
    <citation type="submission" date="2019-05" db="EMBL/GenBank/DDBJ databases">
        <title>Annotation for the trematode Paragonimus heterotremus.</title>
        <authorList>
            <person name="Choi Y.-J."/>
        </authorList>
    </citation>
    <scope>NUCLEOTIDE SEQUENCE</scope>
    <source>
        <strain evidence="4">LC</strain>
    </source>
</reference>
<dbReference type="Gene3D" id="3.30.40.10">
    <property type="entry name" value="Zinc/RING finger domain, C3HC4 (zinc finger)"/>
    <property type="match status" value="1"/>
</dbReference>
<dbReference type="GO" id="GO:0034967">
    <property type="term" value="C:Set3 complex"/>
    <property type="evidence" value="ECO:0007669"/>
    <property type="project" value="TreeGrafter"/>
</dbReference>
<sequence>EEDFDAVYPESSLSYGPTICSFGLKYNDHNYALPSGLTPPSMAPHLMDSHPRDTRSESTCSQSLFSDEHRKCKRPTDGSENPGTVSSENPHVNDPSSLLPDVDPGRLAAGTEATYRYTNTNHLTLSHEDCSQDPFSASRHSKPLSAYEQMEMRYEPELKVVEVPEELAVSPSRLSDLDSDISDDGYPNQEVMTVNSAHRNLVLDGSLLRATCVPIHCLCGRTFFKTMLIQCPSCKVYQHVNCMESHYNLALSNLCDGYICPRCGPDGLSVHPSSQTEVSKLITSSESPNQPECTITPSVAPDAVTSTGSENVAPSAFSEEHKDVVKRLTISEGAAGAQYVEVTVDRARRLGLISNLSTLEGALCSKPSLSTNFPKLGDRHTSRDMDNRIGTHAGVDWERLNELSRSTRRAHGDTNVNLRVPSPPRASKRKQDLTTTSYNDADVNATEANLDKRLCSSSTHLPVYTDDSSSASVTPASTPSSTPYKLHTPGTPSTPGQTLTPGSDYSSSSGLDSPLHRNLKRRHKAGRALFGDTTTPTKRGLGARTNPLGAAWAKDYHEADSNAYSRAILEYVDQRLSSTAERNYRIPPTCLTRSSLCRVVLFDHDDKGLESSIRLSAKEVVTEVRGKFLLLEEYEHYVDPLSDYNRYVLFYRGFGDRTIVVDATQYGNNARFVRRSCIPNCRLEHCIVQDKLQLVIRTSTEIMPGTELTIPFDLDYYTCHYPLDCACARSRCPVLKWSRKLIRKKVVPNLDYSKYIESQLRVLSKPLTQDSPNSRGSSGDLPGLTGSPIIRTPVGNPLSSYVHSHPSPTPIDRFQKETPKHYSEFVDPSTAMSPKRNSLEVDASVLDDSTERGRIAAEITRPVVAPELVGCTLSPRPHESLDVSPTDPDRSAVLSDKMTFQPIITTRRQAAAMRTTLQ</sequence>
<dbReference type="SUPFAM" id="SSF57903">
    <property type="entry name" value="FYVE/PHD zinc finger"/>
    <property type="match status" value="1"/>
</dbReference>
<dbReference type="InterPro" id="IPR001214">
    <property type="entry name" value="SET_dom"/>
</dbReference>
<feature type="compositionally biased region" description="Low complexity" evidence="2">
    <location>
        <begin position="498"/>
        <end position="513"/>
    </location>
</feature>
<feature type="compositionally biased region" description="Low complexity" evidence="2">
    <location>
        <begin position="468"/>
        <end position="483"/>
    </location>
</feature>
<dbReference type="GO" id="GO:0070210">
    <property type="term" value="C:Rpd3L-Expanded complex"/>
    <property type="evidence" value="ECO:0007669"/>
    <property type="project" value="TreeGrafter"/>
</dbReference>
<gene>
    <name evidence="4" type="ORF">PHET_08020</name>
</gene>
<dbReference type="SMART" id="SM00317">
    <property type="entry name" value="SET"/>
    <property type="match status" value="1"/>
</dbReference>
<dbReference type="Proteomes" id="UP000748531">
    <property type="component" value="Unassembled WGS sequence"/>
</dbReference>
<feature type="region of interest" description="Disordered" evidence="2">
    <location>
        <begin position="42"/>
        <end position="106"/>
    </location>
</feature>
<dbReference type="OrthoDB" id="1928087at2759"/>
<protein>
    <submittedName>
        <fullName evidence="4">Histone-lysine N-methyltransferase MLL5</fullName>
    </submittedName>
</protein>
<dbReference type="AlphaFoldDB" id="A0A8J4SZX8"/>
<dbReference type="GO" id="GO:0006355">
    <property type="term" value="P:regulation of DNA-templated transcription"/>
    <property type="evidence" value="ECO:0007669"/>
    <property type="project" value="TreeGrafter"/>
</dbReference>
<dbReference type="InterPro" id="IPR046341">
    <property type="entry name" value="SET_dom_sf"/>
</dbReference>
<evidence type="ECO:0000259" key="3">
    <source>
        <dbReference type="PROSITE" id="PS50280"/>
    </source>
</evidence>
<dbReference type="PANTHER" id="PTHR46462:SF3">
    <property type="entry name" value="UPSET, ISOFORM A"/>
    <property type="match status" value="1"/>
</dbReference>
<organism evidence="4 5">
    <name type="scientific">Paragonimus heterotremus</name>
    <dbReference type="NCBI Taxonomy" id="100268"/>
    <lineage>
        <taxon>Eukaryota</taxon>
        <taxon>Metazoa</taxon>
        <taxon>Spiralia</taxon>
        <taxon>Lophotrochozoa</taxon>
        <taxon>Platyhelminthes</taxon>
        <taxon>Trematoda</taxon>
        <taxon>Digenea</taxon>
        <taxon>Plagiorchiida</taxon>
        <taxon>Troglotremata</taxon>
        <taxon>Troglotrematidae</taxon>
        <taxon>Paragonimus</taxon>
    </lineage>
</organism>
<dbReference type="Pfam" id="PF00856">
    <property type="entry name" value="SET"/>
    <property type="match status" value="1"/>
</dbReference>